<name>A0A8J7F592_9CYAN</name>
<dbReference type="AlphaFoldDB" id="A0A8J7F592"/>
<evidence type="ECO:0000313" key="2">
    <source>
        <dbReference type="EMBL" id="MBE9211474.1"/>
    </source>
</evidence>
<comment type="caution">
    <text evidence="2">The sequence shown here is derived from an EMBL/GenBank/DDBJ whole genome shotgun (WGS) entry which is preliminary data.</text>
</comment>
<evidence type="ECO:0000313" key="3">
    <source>
        <dbReference type="Proteomes" id="UP000620559"/>
    </source>
</evidence>
<dbReference type="CDD" id="cd06260">
    <property type="entry name" value="DUF820-like"/>
    <property type="match status" value="1"/>
</dbReference>
<organism evidence="2 3">
    <name type="scientific">Plectonema cf. radiosum LEGE 06105</name>
    <dbReference type="NCBI Taxonomy" id="945769"/>
    <lineage>
        <taxon>Bacteria</taxon>
        <taxon>Bacillati</taxon>
        <taxon>Cyanobacteriota</taxon>
        <taxon>Cyanophyceae</taxon>
        <taxon>Oscillatoriophycideae</taxon>
        <taxon>Oscillatoriales</taxon>
        <taxon>Microcoleaceae</taxon>
        <taxon>Plectonema</taxon>
    </lineage>
</organism>
<proteinExistence type="predicted"/>
<keyword evidence="2" id="KW-0255">Endonuclease</keyword>
<keyword evidence="3" id="KW-1185">Reference proteome</keyword>
<feature type="domain" description="Putative restriction endonuclease" evidence="1">
    <location>
        <begin position="41"/>
        <end position="191"/>
    </location>
</feature>
<accession>A0A8J7F592</accession>
<dbReference type="InterPro" id="IPR008538">
    <property type="entry name" value="Uma2"/>
</dbReference>
<dbReference type="Proteomes" id="UP000620559">
    <property type="component" value="Unassembled WGS sequence"/>
</dbReference>
<keyword evidence="2" id="KW-0540">Nuclease</keyword>
<sequence>MFQTDPPVSPQEILPTMYDLKSEDPEEPGLPDEFHDFQPQFLRDTFQPPSIPKDEVFIAADLNVYYDTQHPLWYKRPDWFAVLGVSRLYQGKDLRLSYVIWQEGVAPSVMVELISPGTEKEDLGQGLREANQPPTKWEVYERILRVPYYIIFDRYTDQLKVFQNVAGRYQPMIVEDNRVWLPELGLGIGLWQGCYQDVERLWLRWYDDAGNWISTPTEKAERLAAKLRELGINPEDF</sequence>
<dbReference type="PANTHER" id="PTHR33352">
    <property type="entry name" value="SLR1095 PROTEIN"/>
    <property type="match status" value="1"/>
</dbReference>
<reference evidence="2" key="1">
    <citation type="submission" date="2020-10" db="EMBL/GenBank/DDBJ databases">
        <authorList>
            <person name="Castelo-Branco R."/>
            <person name="Eusebio N."/>
            <person name="Adriana R."/>
            <person name="Vieira A."/>
            <person name="Brugerolle De Fraissinette N."/>
            <person name="Rezende De Castro R."/>
            <person name="Schneider M.P."/>
            <person name="Vasconcelos V."/>
            <person name="Leao P.N."/>
        </authorList>
    </citation>
    <scope>NUCLEOTIDE SEQUENCE</scope>
    <source>
        <strain evidence="2">LEGE 06105</strain>
    </source>
</reference>
<evidence type="ECO:0000259" key="1">
    <source>
        <dbReference type="Pfam" id="PF05685"/>
    </source>
</evidence>
<dbReference type="Pfam" id="PF05685">
    <property type="entry name" value="Uma2"/>
    <property type="match status" value="1"/>
</dbReference>
<dbReference type="PANTHER" id="PTHR33352:SF3">
    <property type="entry name" value="SLR1612 PROTEIN"/>
    <property type="match status" value="1"/>
</dbReference>
<dbReference type="EMBL" id="JADEWL010000004">
    <property type="protein sequence ID" value="MBE9211474.1"/>
    <property type="molecule type" value="Genomic_DNA"/>
</dbReference>
<protein>
    <submittedName>
        <fullName evidence="2">Uma2 family endonuclease</fullName>
    </submittedName>
</protein>
<dbReference type="RefSeq" id="WP_193916473.1">
    <property type="nucleotide sequence ID" value="NZ_JADEWL010000004.1"/>
</dbReference>
<dbReference type="GO" id="GO:0004519">
    <property type="term" value="F:endonuclease activity"/>
    <property type="evidence" value="ECO:0007669"/>
    <property type="project" value="UniProtKB-KW"/>
</dbReference>
<keyword evidence="2" id="KW-0378">Hydrolase</keyword>
<gene>
    <name evidence="2" type="ORF">IQ247_01865</name>
</gene>